<protein>
    <submittedName>
        <fullName evidence="2">Glycosyltransferase</fullName>
    </submittedName>
</protein>
<keyword evidence="3" id="KW-1185">Reference proteome</keyword>
<dbReference type="KEGG" id="smaa:IT774_10045"/>
<evidence type="ECO:0000313" key="3">
    <source>
        <dbReference type="Proteomes" id="UP000595095"/>
    </source>
</evidence>
<accession>A0A7S9DVG1</accession>
<dbReference type="InterPro" id="IPR029044">
    <property type="entry name" value="Nucleotide-diphossugar_trans"/>
</dbReference>
<dbReference type="SUPFAM" id="SSF53448">
    <property type="entry name" value="Nucleotide-diphospho-sugar transferases"/>
    <property type="match status" value="1"/>
</dbReference>
<dbReference type="EMBL" id="CP064795">
    <property type="protein sequence ID" value="QPG04577.1"/>
    <property type="molecule type" value="Genomic_DNA"/>
</dbReference>
<dbReference type="GO" id="GO:0016740">
    <property type="term" value="F:transferase activity"/>
    <property type="evidence" value="ECO:0007669"/>
    <property type="project" value="UniProtKB-KW"/>
</dbReference>
<dbReference type="Gene3D" id="3.90.550.10">
    <property type="entry name" value="Spore Coat Polysaccharide Biosynthesis Protein SpsA, Chain A"/>
    <property type="match status" value="1"/>
</dbReference>
<sequence>MAAPAKLSAIFVTYKMKDALLERVAQFKAQFPDSQVIVADNSPLTYKKYAQLNSALQCFADTEYIDNSINSRFCAYNLACAKIKHDNVVFRTDDDKFDEAVLRALLEAHPVTDFAVTPHYFNNDYQMPVTWERPIEGVIFGTDFLKSLLPFTDEKGADWSLLKTAFDKKMPQFLNQPVLFKSAHGRVH</sequence>
<reference evidence="2 3" key="1">
    <citation type="submission" date="2020-11" db="EMBL/GenBank/DDBJ databases">
        <title>Complete genome sequence for Salinimonas sp. strain G2-b.</title>
        <authorList>
            <person name="Park S.-J."/>
        </authorList>
    </citation>
    <scope>NUCLEOTIDE SEQUENCE [LARGE SCALE GENOMIC DNA]</scope>
    <source>
        <strain evidence="2 3">G2-b</strain>
    </source>
</reference>
<dbReference type="Pfam" id="PF00535">
    <property type="entry name" value="Glycos_transf_2"/>
    <property type="match status" value="1"/>
</dbReference>
<gene>
    <name evidence="2" type="ORF">IT774_10045</name>
</gene>
<dbReference type="InterPro" id="IPR001173">
    <property type="entry name" value="Glyco_trans_2-like"/>
</dbReference>
<evidence type="ECO:0000259" key="1">
    <source>
        <dbReference type="Pfam" id="PF00535"/>
    </source>
</evidence>
<organism evidence="2 3">
    <name type="scientific">Salinimonas marina</name>
    <dbReference type="NCBI Taxonomy" id="2785918"/>
    <lineage>
        <taxon>Bacteria</taxon>
        <taxon>Pseudomonadati</taxon>
        <taxon>Pseudomonadota</taxon>
        <taxon>Gammaproteobacteria</taxon>
        <taxon>Alteromonadales</taxon>
        <taxon>Alteromonadaceae</taxon>
        <taxon>Alteromonas/Salinimonas group</taxon>
        <taxon>Salinimonas</taxon>
    </lineage>
</organism>
<dbReference type="RefSeq" id="WP_195809670.1">
    <property type="nucleotide sequence ID" value="NZ_CP064795.1"/>
</dbReference>
<proteinExistence type="predicted"/>
<keyword evidence="2" id="KW-0808">Transferase</keyword>
<evidence type="ECO:0000313" key="2">
    <source>
        <dbReference type="EMBL" id="QPG04577.1"/>
    </source>
</evidence>
<feature type="domain" description="Glycosyltransferase 2-like" evidence="1">
    <location>
        <begin position="8"/>
        <end position="116"/>
    </location>
</feature>
<name>A0A7S9DVG1_9ALTE</name>
<dbReference type="Proteomes" id="UP000595095">
    <property type="component" value="Chromosome"/>
</dbReference>
<dbReference type="AlphaFoldDB" id="A0A7S9DVG1"/>